<dbReference type="OrthoDB" id="1000979at2759"/>
<dbReference type="EMBL" id="JAHUZN010000008">
    <property type="protein sequence ID" value="KAG8485814.1"/>
    <property type="molecule type" value="Genomic_DNA"/>
</dbReference>
<dbReference type="Pfam" id="PF13966">
    <property type="entry name" value="zf-RVT"/>
    <property type="match status" value="1"/>
</dbReference>
<dbReference type="InterPro" id="IPR026960">
    <property type="entry name" value="RVT-Znf"/>
</dbReference>
<keyword evidence="3" id="KW-1185">Reference proteome</keyword>
<dbReference type="AlphaFoldDB" id="A0A8J6CV79"/>
<dbReference type="Proteomes" id="UP000701853">
    <property type="component" value="Chromosome 8"/>
</dbReference>
<sequence>MMKHLGFHDDWIILIMRYVCSVTYSMSLNGSNSEWFSPSRSLRQGDPFSPYLFLICAEGFSTIITEAKQKGLMRGAPIGRERFPINHLFFADDFILFGDASCEGARVVRDVIREYELVSGQRVNFEKSLIYFGANVESNFKENIVNLLGVRVALNPEKYLGLPMMVGQKKTWAFSNFADRFRKRVEGWSLRYLSIYGKEVFIKSVLQAIPLYVTQCFLMSKSLYRKLEGIMNKFWWTGNKTSKGIHWSRWELLCKPKDVGGMGFKNLFLFSKAFLAKQVWRILSHLNCLLAKFLKARYHPYSDILSVKIGSYPLFTWRSICNARELIVNGILWRVGNGTRINIWNDPWLPGRENNRISVQRIMPNWTTVNQLIEYETNTWNNELVHNIVEADTLARIFSIPISRGSSEDIMVWKYEGSGEYTVKSRYRVLSIEHIQNATDTSPNGDEYNEFYKSLWAIHIPAKIKIHIWRLFNNFLPHFYNLARKTLGVEIVCPLCKKDSEDADHLMWSCTILQSVWASLNITVLSFGALKSCKIRFANTFIELLGFIRGYGQDLKLNQENFCLSFRSMAKEIWKPPDAGVIKLNFDAAFQSDVKLKHGHAKGHYFWLVRWVFGDWLWKVLMMFPTSLFPGRAKFCVEDGDEGSAGLEPESSWRPLICFESGEGSLNLQFGFKALVFFFY</sequence>
<evidence type="ECO:0000313" key="2">
    <source>
        <dbReference type="EMBL" id="KAG8485814.1"/>
    </source>
</evidence>
<dbReference type="PANTHER" id="PTHR33116:SF86">
    <property type="entry name" value="REVERSE TRANSCRIPTASE DOMAIN-CONTAINING PROTEIN"/>
    <property type="match status" value="1"/>
</dbReference>
<gene>
    <name evidence="2" type="ORF">CXB51_019151</name>
</gene>
<evidence type="ECO:0000259" key="1">
    <source>
        <dbReference type="PROSITE" id="PS50878"/>
    </source>
</evidence>
<accession>A0A8J6CV79</accession>
<dbReference type="PROSITE" id="PS50878">
    <property type="entry name" value="RT_POL"/>
    <property type="match status" value="1"/>
</dbReference>
<feature type="domain" description="Reverse transcriptase" evidence="1">
    <location>
        <begin position="1"/>
        <end position="152"/>
    </location>
</feature>
<protein>
    <recommendedName>
        <fullName evidence="1">Reverse transcriptase domain-containing protein</fullName>
    </recommendedName>
</protein>
<dbReference type="Pfam" id="PF00078">
    <property type="entry name" value="RVT_1"/>
    <property type="match status" value="1"/>
</dbReference>
<name>A0A8J6CV79_9ROSI</name>
<comment type="caution">
    <text evidence="2">The sequence shown here is derived from an EMBL/GenBank/DDBJ whole genome shotgun (WGS) entry which is preliminary data.</text>
</comment>
<dbReference type="PANTHER" id="PTHR33116">
    <property type="entry name" value="REVERSE TRANSCRIPTASE ZINC-BINDING DOMAIN-CONTAINING PROTEIN-RELATED-RELATED"/>
    <property type="match status" value="1"/>
</dbReference>
<evidence type="ECO:0000313" key="3">
    <source>
        <dbReference type="Proteomes" id="UP000701853"/>
    </source>
</evidence>
<organism evidence="2 3">
    <name type="scientific">Gossypium anomalum</name>
    <dbReference type="NCBI Taxonomy" id="47600"/>
    <lineage>
        <taxon>Eukaryota</taxon>
        <taxon>Viridiplantae</taxon>
        <taxon>Streptophyta</taxon>
        <taxon>Embryophyta</taxon>
        <taxon>Tracheophyta</taxon>
        <taxon>Spermatophyta</taxon>
        <taxon>Magnoliopsida</taxon>
        <taxon>eudicotyledons</taxon>
        <taxon>Gunneridae</taxon>
        <taxon>Pentapetalae</taxon>
        <taxon>rosids</taxon>
        <taxon>malvids</taxon>
        <taxon>Malvales</taxon>
        <taxon>Malvaceae</taxon>
        <taxon>Malvoideae</taxon>
        <taxon>Gossypium</taxon>
    </lineage>
</organism>
<dbReference type="InterPro" id="IPR000477">
    <property type="entry name" value="RT_dom"/>
</dbReference>
<proteinExistence type="predicted"/>
<reference evidence="2 3" key="1">
    <citation type="journal article" date="2021" name="bioRxiv">
        <title>The Gossypium anomalum genome as a resource for cotton improvement and evolutionary analysis of hybrid incompatibility.</title>
        <authorList>
            <person name="Grover C.E."/>
            <person name="Yuan D."/>
            <person name="Arick M.A."/>
            <person name="Miller E.R."/>
            <person name="Hu G."/>
            <person name="Peterson D.G."/>
            <person name="Wendel J.F."/>
            <person name="Udall J.A."/>
        </authorList>
    </citation>
    <scope>NUCLEOTIDE SEQUENCE [LARGE SCALE GENOMIC DNA]</scope>
    <source>
        <strain evidence="2">JFW-Udall</strain>
        <tissue evidence="2">Leaf</tissue>
    </source>
</reference>